<gene>
    <name evidence="2" type="ORF">PQ457_15510</name>
</gene>
<organism evidence="2 3">
    <name type="scientific">Novosphingobium humi</name>
    <dbReference type="NCBI Taxonomy" id="2282397"/>
    <lineage>
        <taxon>Bacteria</taxon>
        <taxon>Pseudomonadati</taxon>
        <taxon>Pseudomonadota</taxon>
        <taxon>Alphaproteobacteria</taxon>
        <taxon>Sphingomonadales</taxon>
        <taxon>Sphingomonadaceae</taxon>
        <taxon>Novosphingobium</taxon>
    </lineage>
</organism>
<dbReference type="GO" id="GO:0016787">
    <property type="term" value="F:hydrolase activity"/>
    <property type="evidence" value="ECO:0007669"/>
    <property type="project" value="UniProtKB-KW"/>
</dbReference>
<dbReference type="InterPro" id="IPR012338">
    <property type="entry name" value="Beta-lactam/transpept-like"/>
</dbReference>
<keyword evidence="3" id="KW-1185">Reference proteome</keyword>
<dbReference type="Gene3D" id="3.40.710.10">
    <property type="entry name" value="DD-peptidase/beta-lactamase superfamily"/>
    <property type="match status" value="1"/>
</dbReference>
<dbReference type="SUPFAM" id="SSF56601">
    <property type="entry name" value="beta-lactamase/transpeptidase-like"/>
    <property type="match status" value="1"/>
</dbReference>
<dbReference type="Proteomes" id="UP001218231">
    <property type="component" value="Chromosome"/>
</dbReference>
<evidence type="ECO:0000313" key="3">
    <source>
        <dbReference type="Proteomes" id="UP001218231"/>
    </source>
</evidence>
<dbReference type="PANTHER" id="PTHR43283:SF7">
    <property type="entry name" value="BETA-LACTAMASE-RELATED DOMAIN-CONTAINING PROTEIN"/>
    <property type="match status" value="1"/>
</dbReference>
<feature type="domain" description="Beta-lactamase-related" evidence="1">
    <location>
        <begin position="92"/>
        <end position="385"/>
    </location>
</feature>
<protein>
    <submittedName>
        <fullName evidence="2">Serine hydrolase</fullName>
    </submittedName>
</protein>
<dbReference type="InterPro" id="IPR001466">
    <property type="entry name" value="Beta-lactam-related"/>
</dbReference>
<name>A0ABY7TVM2_9SPHN</name>
<accession>A0ABY7TVM2</accession>
<dbReference type="PANTHER" id="PTHR43283">
    <property type="entry name" value="BETA-LACTAMASE-RELATED"/>
    <property type="match status" value="1"/>
</dbReference>
<dbReference type="Pfam" id="PF00144">
    <property type="entry name" value="Beta-lactamase"/>
    <property type="match status" value="1"/>
</dbReference>
<evidence type="ECO:0000313" key="2">
    <source>
        <dbReference type="EMBL" id="WCT77302.1"/>
    </source>
</evidence>
<dbReference type="InterPro" id="IPR050789">
    <property type="entry name" value="Diverse_Enzym_Activities"/>
</dbReference>
<evidence type="ECO:0000259" key="1">
    <source>
        <dbReference type="Pfam" id="PF00144"/>
    </source>
</evidence>
<reference evidence="2 3" key="1">
    <citation type="submission" date="2023-02" db="EMBL/GenBank/DDBJ databases">
        <title>Genome sequence of Novosphingobium humi KACC 19094.</title>
        <authorList>
            <person name="Kim S."/>
            <person name="Heo J."/>
            <person name="Kwon S.-W."/>
        </authorList>
    </citation>
    <scope>NUCLEOTIDE SEQUENCE [LARGE SCALE GENOMIC DNA]</scope>
    <source>
        <strain evidence="2 3">KACC 19094</strain>
    </source>
</reference>
<keyword evidence="2" id="KW-0378">Hydrolase</keyword>
<proteinExistence type="predicted"/>
<sequence length="398" mass="43095">MMVTRRPPLIAPKRRLPTPLVAHARRSARARGLVAALSLALLAGCGGGEKAESPLSPQAMAAIGTRPGAPREALARAVDELFTDPMLGETRALVVMHRGRIVAERYAPGYGPNTKLIGWSMSKTITGVLIGLLISDGRLTLDESAPVPSWQRPGDPRGEITLRQLLQMRSGLRHVETATPAGDADTVRMLVLDGRDDMAAYAEAQPLVAEPGSRWEYSTATSVILADIAARALTDSRDPAARRQAVIDYLRSRLFIPAGMTSATPEFDASGTMLGGSMIHATARDWAKFGEFLRNNGMVNGARIVPSDWVRFMLTPAPHNPGYGAQIWLNRHQPSGEEELFPARGKANIFAAIGHLGQYVIVSPDQELTVVRLGKTDHAMRPALVRKLADIVQLYNQD</sequence>
<dbReference type="EMBL" id="CP117417">
    <property type="protein sequence ID" value="WCT77302.1"/>
    <property type="molecule type" value="Genomic_DNA"/>
</dbReference>